<dbReference type="PANTHER" id="PTHR11474">
    <property type="entry name" value="TYROSINASE FAMILY MEMBER"/>
    <property type="match status" value="1"/>
</dbReference>
<dbReference type="Pfam" id="PF00264">
    <property type="entry name" value="Tyrosinase"/>
    <property type="match status" value="1"/>
</dbReference>
<dbReference type="GO" id="GO:0046872">
    <property type="term" value="F:metal ion binding"/>
    <property type="evidence" value="ECO:0007669"/>
    <property type="project" value="UniProtKB-KW"/>
</dbReference>
<keyword evidence="4" id="KW-0186">Copper</keyword>
<gene>
    <name evidence="8" type="ORF">SAMN06893096_102219</name>
</gene>
<keyword evidence="9" id="KW-1185">Reference proteome</keyword>
<dbReference type="EMBL" id="FZOO01000002">
    <property type="protein sequence ID" value="SNS14584.1"/>
    <property type="molecule type" value="Genomic_DNA"/>
</dbReference>
<dbReference type="InterPro" id="IPR002227">
    <property type="entry name" value="Tyrosinase_Cu-bd"/>
</dbReference>
<comment type="cofactor">
    <cofactor evidence="1">
        <name>Cu(2+)</name>
        <dbReference type="ChEBI" id="CHEBI:29036"/>
    </cofactor>
</comment>
<keyword evidence="3" id="KW-0479">Metal-binding</keyword>
<evidence type="ECO:0000256" key="1">
    <source>
        <dbReference type="ARBA" id="ARBA00001973"/>
    </source>
</evidence>
<evidence type="ECO:0000259" key="6">
    <source>
        <dbReference type="PROSITE" id="PS00497"/>
    </source>
</evidence>
<dbReference type="OrthoDB" id="2874181at2"/>
<dbReference type="PROSITE" id="PS00210">
    <property type="entry name" value="HEMOCYANIN_2"/>
    <property type="match status" value="1"/>
</dbReference>
<comment type="similarity">
    <text evidence="2">Belongs to the tyrosinase family.</text>
</comment>
<protein>
    <submittedName>
        <fullName evidence="8">Tyrosinase</fullName>
    </submittedName>
</protein>
<sequence>MAISLRLSVNGAEDGAGRYLTWSPRPASLAVVDADGARGPVEVRLTGPTAGDGGRLDLRPGGSDPPSGHLDLALDPDGTPVPFWLSGRFGFPSREDGDAPLEVRARGTDPRALASFPLMVRIRKDADTLTDGERSRLLLALARLNDQGRGAFRAFRDTHRESTRAEAHGRDGFPPWHRAFVLDLERALQQIDPGVTLPYWRFDVPAPRLFDETYLGAPDPPSRLPRFAASNPLRVWSTDGQPGIVRAPFFDPRRSGAHDRNGQAVRREAVVTGFPEGFTRWRGPTEVDPHGSAHVSFTGHVRVIDTAARDPLFFLLHCNVDRLWAKWQWLHRRFDPDEADTYRFAGEAGDPGSTRVGHNLADSMWPWNGVRTAPRPPTAPRMPFPPSPVTGTPGDAPTVRSMIDYQGVHDAGAWLGFDYDDVPYEP</sequence>
<dbReference type="Proteomes" id="UP000198373">
    <property type="component" value="Unassembled WGS sequence"/>
</dbReference>
<dbReference type="InterPro" id="IPR050316">
    <property type="entry name" value="Tyrosinase/Hemocyanin"/>
</dbReference>
<dbReference type="SUPFAM" id="SSF48056">
    <property type="entry name" value="Di-copper centre-containing domain"/>
    <property type="match status" value="1"/>
</dbReference>
<name>A0A239C589_9ACTN</name>
<accession>A0A239C589</accession>
<evidence type="ECO:0000313" key="9">
    <source>
        <dbReference type="Proteomes" id="UP000198373"/>
    </source>
</evidence>
<reference evidence="9" key="1">
    <citation type="submission" date="2017-06" db="EMBL/GenBank/DDBJ databases">
        <authorList>
            <person name="Varghese N."/>
            <person name="Submissions S."/>
        </authorList>
    </citation>
    <scope>NUCLEOTIDE SEQUENCE [LARGE SCALE GENOMIC DNA]</scope>
    <source>
        <strain evidence="9">DSM 46839</strain>
    </source>
</reference>
<feature type="domain" description="Tyrosinase copper-binding" evidence="6">
    <location>
        <begin position="168"/>
        <end position="185"/>
    </location>
</feature>
<evidence type="ECO:0000256" key="3">
    <source>
        <dbReference type="ARBA" id="ARBA00022723"/>
    </source>
</evidence>
<proteinExistence type="inferred from homology"/>
<dbReference type="PROSITE" id="PS00497">
    <property type="entry name" value="TYROSINASE_1"/>
    <property type="match status" value="1"/>
</dbReference>
<evidence type="ECO:0000256" key="4">
    <source>
        <dbReference type="ARBA" id="ARBA00023008"/>
    </source>
</evidence>
<evidence type="ECO:0000256" key="5">
    <source>
        <dbReference type="SAM" id="MobiDB-lite"/>
    </source>
</evidence>
<dbReference type="InterPro" id="IPR013788">
    <property type="entry name" value="Hemocyanin/hexamerin"/>
</dbReference>
<feature type="domain" description="Tyrosinase copper-binding" evidence="7">
    <location>
        <begin position="310"/>
        <end position="321"/>
    </location>
</feature>
<dbReference type="InterPro" id="IPR008922">
    <property type="entry name" value="Di-copper_centre_dom_sf"/>
</dbReference>
<dbReference type="PRINTS" id="PR00092">
    <property type="entry name" value="TYROSINASE"/>
</dbReference>
<dbReference type="PANTHER" id="PTHR11474:SF126">
    <property type="entry name" value="TYROSINASE-LIKE PROTEIN TYR-1-RELATED"/>
    <property type="match status" value="1"/>
</dbReference>
<evidence type="ECO:0000256" key="2">
    <source>
        <dbReference type="ARBA" id="ARBA00009928"/>
    </source>
</evidence>
<evidence type="ECO:0000313" key="8">
    <source>
        <dbReference type="EMBL" id="SNS14584.1"/>
    </source>
</evidence>
<dbReference type="Gene3D" id="1.10.1280.10">
    <property type="entry name" value="Di-copper center containing domain from catechol oxidase"/>
    <property type="match status" value="1"/>
</dbReference>
<organism evidence="8 9">
    <name type="scientific">Geodermatophilus pulveris</name>
    <dbReference type="NCBI Taxonomy" id="1564159"/>
    <lineage>
        <taxon>Bacteria</taxon>
        <taxon>Bacillati</taxon>
        <taxon>Actinomycetota</taxon>
        <taxon>Actinomycetes</taxon>
        <taxon>Geodermatophilales</taxon>
        <taxon>Geodermatophilaceae</taxon>
        <taxon>Geodermatophilus</taxon>
    </lineage>
</organism>
<evidence type="ECO:0000259" key="7">
    <source>
        <dbReference type="PROSITE" id="PS00498"/>
    </source>
</evidence>
<feature type="region of interest" description="Disordered" evidence="5">
    <location>
        <begin position="46"/>
        <end position="68"/>
    </location>
</feature>
<dbReference type="GO" id="GO:0016491">
    <property type="term" value="F:oxidoreductase activity"/>
    <property type="evidence" value="ECO:0007669"/>
    <property type="project" value="InterPro"/>
</dbReference>
<dbReference type="RefSeq" id="WP_143424946.1">
    <property type="nucleotide sequence ID" value="NZ_FZOO01000002.1"/>
</dbReference>
<dbReference type="PROSITE" id="PS00498">
    <property type="entry name" value="TYROSINASE_2"/>
    <property type="match status" value="1"/>
</dbReference>
<dbReference type="AlphaFoldDB" id="A0A239C589"/>